<evidence type="ECO:0000256" key="3">
    <source>
        <dbReference type="ARBA" id="ARBA00023163"/>
    </source>
</evidence>
<feature type="region of interest" description="Disordered" evidence="4">
    <location>
        <begin position="224"/>
        <end position="263"/>
    </location>
</feature>
<dbReference type="PANTHER" id="PTHR43537">
    <property type="entry name" value="TRANSCRIPTIONAL REGULATOR, GNTR FAMILY"/>
    <property type="match status" value="1"/>
</dbReference>
<reference evidence="6" key="1">
    <citation type="submission" date="2022-06" db="EMBL/GenBank/DDBJ databases">
        <title>Ornithinimicrobium HY1793.</title>
        <authorList>
            <person name="Huang Y."/>
        </authorList>
    </citation>
    <scope>NUCLEOTIDE SEQUENCE</scope>
    <source>
        <strain evidence="6">HY1793</strain>
    </source>
</reference>
<gene>
    <name evidence="6" type="ORF">NF556_16930</name>
</gene>
<dbReference type="Gene3D" id="1.20.120.530">
    <property type="entry name" value="GntR ligand-binding domain-like"/>
    <property type="match status" value="1"/>
</dbReference>
<organism evidence="6 7">
    <name type="scientific">Ornithinimicrobium faecis</name>
    <dbReference type="NCBI Taxonomy" id="2934158"/>
    <lineage>
        <taxon>Bacteria</taxon>
        <taxon>Bacillati</taxon>
        <taxon>Actinomycetota</taxon>
        <taxon>Actinomycetes</taxon>
        <taxon>Micrococcales</taxon>
        <taxon>Ornithinimicrobiaceae</taxon>
        <taxon>Ornithinimicrobium</taxon>
    </lineage>
</organism>
<dbReference type="InterPro" id="IPR008920">
    <property type="entry name" value="TF_FadR/GntR_C"/>
</dbReference>
<dbReference type="PROSITE" id="PS50949">
    <property type="entry name" value="HTH_GNTR"/>
    <property type="match status" value="1"/>
</dbReference>
<evidence type="ECO:0000256" key="4">
    <source>
        <dbReference type="SAM" id="MobiDB-lite"/>
    </source>
</evidence>
<keyword evidence="2" id="KW-0238">DNA-binding</keyword>
<dbReference type="CDD" id="cd07377">
    <property type="entry name" value="WHTH_GntR"/>
    <property type="match status" value="1"/>
</dbReference>
<feature type="compositionally biased region" description="Low complexity" evidence="4">
    <location>
        <begin position="232"/>
        <end position="263"/>
    </location>
</feature>
<evidence type="ECO:0000259" key="5">
    <source>
        <dbReference type="PROSITE" id="PS50949"/>
    </source>
</evidence>
<keyword evidence="7" id="KW-1185">Reference proteome</keyword>
<dbReference type="Gene3D" id="1.10.10.10">
    <property type="entry name" value="Winged helix-like DNA-binding domain superfamily/Winged helix DNA-binding domain"/>
    <property type="match status" value="1"/>
</dbReference>
<dbReference type="InterPro" id="IPR036390">
    <property type="entry name" value="WH_DNA-bd_sf"/>
</dbReference>
<proteinExistence type="predicted"/>
<dbReference type="InterPro" id="IPR011711">
    <property type="entry name" value="GntR_C"/>
</dbReference>
<sequence length="263" mass="28514">MISSPPGVALSKSQRAHQWLRERIQARDYAPGHRLVLASIAEELDMSVVPVREAIRQLEAEGLVTFEHNVGARVFVVDVAQFGDTMQTLALLEAAATALSAGHLTAADLSEARNVNDRMRGQLEDLVPHEFTALNHELHVVLTRGCPNERLMELVRAEWARLDNLRDSTFTVVPERAANSVREHEHLIDLVEASAPAAEIQQAALHHRANTLHAYLLSNQPEHAPELIPGLTPGATASSPTAPSPAASSPTASRPRPTGGTHD</sequence>
<name>A0ABY4YRE6_9MICO</name>
<dbReference type="Proteomes" id="UP001056455">
    <property type="component" value="Chromosome"/>
</dbReference>
<dbReference type="EMBL" id="CP099489">
    <property type="protein sequence ID" value="USQ79274.1"/>
    <property type="molecule type" value="Genomic_DNA"/>
</dbReference>
<dbReference type="InterPro" id="IPR036388">
    <property type="entry name" value="WH-like_DNA-bd_sf"/>
</dbReference>
<evidence type="ECO:0000313" key="6">
    <source>
        <dbReference type="EMBL" id="USQ79274.1"/>
    </source>
</evidence>
<keyword evidence="3" id="KW-0804">Transcription</keyword>
<dbReference type="Pfam" id="PF00392">
    <property type="entry name" value="GntR"/>
    <property type="match status" value="1"/>
</dbReference>
<accession>A0ABY4YRE6</accession>
<dbReference type="InterPro" id="IPR000524">
    <property type="entry name" value="Tscrpt_reg_HTH_GntR"/>
</dbReference>
<evidence type="ECO:0000313" key="7">
    <source>
        <dbReference type="Proteomes" id="UP001056455"/>
    </source>
</evidence>
<dbReference type="SMART" id="SM00895">
    <property type="entry name" value="FCD"/>
    <property type="match status" value="1"/>
</dbReference>
<dbReference type="Pfam" id="PF07729">
    <property type="entry name" value="FCD"/>
    <property type="match status" value="1"/>
</dbReference>
<protein>
    <submittedName>
        <fullName evidence="6">GntR family transcriptional regulator</fullName>
    </submittedName>
</protein>
<dbReference type="SUPFAM" id="SSF48008">
    <property type="entry name" value="GntR ligand-binding domain-like"/>
    <property type="match status" value="1"/>
</dbReference>
<dbReference type="PANTHER" id="PTHR43537:SF24">
    <property type="entry name" value="GLUCONATE OPERON TRANSCRIPTIONAL REPRESSOR"/>
    <property type="match status" value="1"/>
</dbReference>
<dbReference type="RefSeq" id="WP_252592228.1">
    <property type="nucleotide sequence ID" value="NZ_CP099489.1"/>
</dbReference>
<evidence type="ECO:0000256" key="1">
    <source>
        <dbReference type="ARBA" id="ARBA00023015"/>
    </source>
</evidence>
<keyword evidence="1" id="KW-0805">Transcription regulation</keyword>
<feature type="domain" description="HTH gntR-type" evidence="5">
    <location>
        <begin position="10"/>
        <end position="77"/>
    </location>
</feature>
<dbReference type="SUPFAM" id="SSF46785">
    <property type="entry name" value="Winged helix' DNA-binding domain"/>
    <property type="match status" value="1"/>
</dbReference>
<evidence type="ECO:0000256" key="2">
    <source>
        <dbReference type="ARBA" id="ARBA00023125"/>
    </source>
</evidence>
<dbReference type="SMART" id="SM00345">
    <property type="entry name" value="HTH_GNTR"/>
    <property type="match status" value="1"/>
</dbReference>